<evidence type="ECO:0000259" key="3">
    <source>
        <dbReference type="PROSITE" id="PS51371"/>
    </source>
</evidence>
<evidence type="ECO:0000256" key="1">
    <source>
        <dbReference type="ARBA" id="ARBA00023122"/>
    </source>
</evidence>
<name>A0ABZ2CGY0_9BACI</name>
<reference evidence="4 5" key="1">
    <citation type="submission" date="2023-10" db="EMBL/GenBank/DDBJ databases">
        <title>Niallia locisalis sp.nov. isolated from a salt pond sample.</title>
        <authorList>
            <person name="Li X.-J."/>
            <person name="Dong L."/>
        </authorList>
    </citation>
    <scope>NUCLEOTIDE SEQUENCE [LARGE SCALE GENOMIC DNA]</scope>
    <source>
        <strain evidence="4 5">DSM 29761</strain>
    </source>
</reference>
<keyword evidence="5" id="KW-1185">Reference proteome</keyword>
<dbReference type="SMART" id="SM00116">
    <property type="entry name" value="CBS"/>
    <property type="match status" value="2"/>
</dbReference>
<dbReference type="EMBL" id="CP137640">
    <property type="protein sequence ID" value="WVX83042.1"/>
    <property type="molecule type" value="Genomic_DNA"/>
</dbReference>
<dbReference type="Pfam" id="PF00571">
    <property type="entry name" value="CBS"/>
    <property type="match status" value="2"/>
</dbReference>
<evidence type="ECO:0000313" key="4">
    <source>
        <dbReference type="EMBL" id="WVX83042.1"/>
    </source>
</evidence>
<dbReference type="Proteomes" id="UP001357223">
    <property type="component" value="Chromosome"/>
</dbReference>
<evidence type="ECO:0000313" key="5">
    <source>
        <dbReference type="Proteomes" id="UP001357223"/>
    </source>
</evidence>
<dbReference type="InterPro" id="IPR000644">
    <property type="entry name" value="CBS_dom"/>
</dbReference>
<sequence>MEKIREIMTDDIECCSLLDNMYEVALKMKELNVGAIPIVDQEKLVGMITDRDIAVRGVAEKNPGSTKVEKIMSDQLVTVTPDTSSKEAAKLMADHQIRRLPVVEGDKLVGIVSLGDFAIRKLTDEQAGQALSDISEQTNHIQH</sequence>
<dbReference type="PANTHER" id="PTHR43080:SF2">
    <property type="entry name" value="CBS DOMAIN-CONTAINING PROTEIN"/>
    <property type="match status" value="1"/>
</dbReference>
<keyword evidence="1 2" id="KW-0129">CBS domain</keyword>
<dbReference type="SUPFAM" id="SSF54631">
    <property type="entry name" value="CBS-domain pair"/>
    <property type="match status" value="1"/>
</dbReference>
<dbReference type="Gene3D" id="3.10.580.10">
    <property type="entry name" value="CBS-domain"/>
    <property type="match status" value="1"/>
</dbReference>
<protein>
    <submittedName>
        <fullName evidence="4">CBS domain-containing protein</fullName>
    </submittedName>
</protein>
<feature type="domain" description="CBS" evidence="3">
    <location>
        <begin position="8"/>
        <end position="64"/>
    </location>
</feature>
<proteinExistence type="predicted"/>
<dbReference type="InterPro" id="IPR051257">
    <property type="entry name" value="Diverse_CBS-Domain"/>
</dbReference>
<evidence type="ECO:0000256" key="2">
    <source>
        <dbReference type="PROSITE-ProRule" id="PRU00703"/>
    </source>
</evidence>
<feature type="domain" description="CBS" evidence="3">
    <location>
        <begin position="72"/>
        <end position="128"/>
    </location>
</feature>
<dbReference type="PROSITE" id="PS51371">
    <property type="entry name" value="CBS"/>
    <property type="match status" value="2"/>
</dbReference>
<gene>
    <name evidence="4" type="ORF">R4Z09_08705</name>
</gene>
<organism evidence="4 5">
    <name type="scientific">Niallia oryzisoli</name>
    <dbReference type="NCBI Taxonomy" id="1737571"/>
    <lineage>
        <taxon>Bacteria</taxon>
        <taxon>Bacillati</taxon>
        <taxon>Bacillota</taxon>
        <taxon>Bacilli</taxon>
        <taxon>Bacillales</taxon>
        <taxon>Bacillaceae</taxon>
        <taxon>Niallia</taxon>
    </lineage>
</organism>
<dbReference type="PANTHER" id="PTHR43080">
    <property type="entry name" value="CBS DOMAIN-CONTAINING PROTEIN CBSX3, MITOCHONDRIAL"/>
    <property type="match status" value="1"/>
</dbReference>
<accession>A0ABZ2CGY0</accession>
<dbReference type="InterPro" id="IPR046342">
    <property type="entry name" value="CBS_dom_sf"/>
</dbReference>
<dbReference type="RefSeq" id="WP_338451934.1">
    <property type="nucleotide sequence ID" value="NZ_CP137640.1"/>
</dbReference>
<dbReference type="CDD" id="cd04622">
    <property type="entry name" value="CBS_pair_HRP1_like"/>
    <property type="match status" value="1"/>
</dbReference>